<feature type="compositionally biased region" description="Polar residues" evidence="1">
    <location>
        <begin position="46"/>
        <end position="66"/>
    </location>
</feature>
<feature type="region of interest" description="Disordered" evidence="1">
    <location>
        <begin position="1"/>
        <end position="167"/>
    </location>
</feature>
<feature type="compositionally biased region" description="Low complexity" evidence="1">
    <location>
        <begin position="138"/>
        <end position="150"/>
    </location>
</feature>
<evidence type="ECO:0000256" key="1">
    <source>
        <dbReference type="SAM" id="MobiDB-lite"/>
    </source>
</evidence>
<feature type="compositionally biased region" description="Polar residues" evidence="1">
    <location>
        <begin position="102"/>
        <end position="113"/>
    </location>
</feature>
<comment type="caution">
    <text evidence="2">The sequence shown here is derived from an EMBL/GenBank/DDBJ whole genome shotgun (WGS) entry which is preliminary data.</text>
</comment>
<proteinExistence type="predicted"/>
<feature type="compositionally biased region" description="Basic and acidic residues" evidence="1">
    <location>
        <begin position="67"/>
        <end position="77"/>
    </location>
</feature>
<sequence length="211" mass="23403">MASRSILRAVAHPRPQQHLLPHIRTPEAFASRGISRISSRPRPSTGYPSVPSSTAASPRMSCYSTENRSRDISRNIDDENPNPNPDLNKARNILGQHAVRSPNRSPYNGTNSGYVPPAYKHTTTNTTQTPRKNHQNLSTSPRSPSPTSSPYSPPLKRPSTPPLTKSRRCINARTGKTVKSSSMATRLRSCGTPLLRCWGGWRGWRGRCGRW</sequence>
<dbReference type="AlphaFoldDB" id="A0AA39XVN7"/>
<gene>
    <name evidence="2" type="ORF">B0T16DRAFT_419150</name>
</gene>
<keyword evidence="3" id="KW-1185">Reference proteome</keyword>
<protein>
    <submittedName>
        <fullName evidence="2">Uncharacterized protein</fullName>
    </submittedName>
</protein>
<reference evidence="2" key="1">
    <citation type="submission" date="2023-06" db="EMBL/GenBank/DDBJ databases">
        <title>Genome-scale phylogeny and comparative genomics of the fungal order Sordariales.</title>
        <authorList>
            <consortium name="Lawrence Berkeley National Laboratory"/>
            <person name="Hensen N."/>
            <person name="Bonometti L."/>
            <person name="Westerberg I."/>
            <person name="Brannstrom I.O."/>
            <person name="Guillou S."/>
            <person name="Cros-Aarteil S."/>
            <person name="Calhoun S."/>
            <person name="Haridas S."/>
            <person name="Kuo A."/>
            <person name="Mondo S."/>
            <person name="Pangilinan J."/>
            <person name="Riley R."/>
            <person name="Labutti K."/>
            <person name="Andreopoulos B."/>
            <person name="Lipzen A."/>
            <person name="Chen C."/>
            <person name="Yanf M."/>
            <person name="Daum C."/>
            <person name="Ng V."/>
            <person name="Clum A."/>
            <person name="Steindorff A."/>
            <person name="Ohm R."/>
            <person name="Martin F."/>
            <person name="Silar P."/>
            <person name="Natvig D."/>
            <person name="Lalanne C."/>
            <person name="Gautier V."/>
            <person name="Ament-Velasquez S.L."/>
            <person name="Kruys A."/>
            <person name="Hutchinson M.I."/>
            <person name="Powell A.J."/>
            <person name="Barry K."/>
            <person name="Miller A.N."/>
            <person name="Grigoriev I.V."/>
            <person name="Debuchy R."/>
            <person name="Gladieux P."/>
            <person name="Thoren M.H."/>
            <person name="Johannesson H."/>
        </authorList>
    </citation>
    <scope>NUCLEOTIDE SEQUENCE</scope>
    <source>
        <strain evidence="2">SMH2532-1</strain>
    </source>
</reference>
<feature type="compositionally biased region" description="Pro residues" evidence="1">
    <location>
        <begin position="151"/>
        <end position="161"/>
    </location>
</feature>
<feature type="compositionally biased region" description="Low complexity" evidence="1">
    <location>
        <begin position="31"/>
        <end position="44"/>
    </location>
</feature>
<dbReference type="EMBL" id="JAULSV010000006">
    <property type="protein sequence ID" value="KAK0641101.1"/>
    <property type="molecule type" value="Genomic_DNA"/>
</dbReference>
<name>A0AA39XVN7_9PEZI</name>
<evidence type="ECO:0000313" key="2">
    <source>
        <dbReference type="EMBL" id="KAK0641101.1"/>
    </source>
</evidence>
<organism evidence="2 3">
    <name type="scientific">Cercophora newfieldiana</name>
    <dbReference type="NCBI Taxonomy" id="92897"/>
    <lineage>
        <taxon>Eukaryota</taxon>
        <taxon>Fungi</taxon>
        <taxon>Dikarya</taxon>
        <taxon>Ascomycota</taxon>
        <taxon>Pezizomycotina</taxon>
        <taxon>Sordariomycetes</taxon>
        <taxon>Sordariomycetidae</taxon>
        <taxon>Sordariales</taxon>
        <taxon>Lasiosphaeriaceae</taxon>
        <taxon>Cercophora</taxon>
    </lineage>
</organism>
<dbReference type="Proteomes" id="UP001174936">
    <property type="component" value="Unassembled WGS sequence"/>
</dbReference>
<accession>A0AA39XVN7</accession>
<evidence type="ECO:0000313" key="3">
    <source>
        <dbReference type="Proteomes" id="UP001174936"/>
    </source>
</evidence>